<comment type="caution">
    <text evidence="2">The sequence shown here is derived from an EMBL/GenBank/DDBJ whole genome shotgun (WGS) entry which is preliminary data.</text>
</comment>
<gene>
    <name evidence="2" type="ORF">COCNU_02G000430</name>
</gene>
<evidence type="ECO:0000313" key="3">
    <source>
        <dbReference type="Proteomes" id="UP000797356"/>
    </source>
</evidence>
<dbReference type="AlphaFoldDB" id="A0A8K0HX55"/>
<evidence type="ECO:0000256" key="1">
    <source>
        <dbReference type="SAM" id="MobiDB-lite"/>
    </source>
</evidence>
<protein>
    <submittedName>
        <fullName evidence="2">Holocarboxylase synthetase</fullName>
    </submittedName>
</protein>
<dbReference type="Proteomes" id="UP000797356">
    <property type="component" value="Chromosome 2"/>
</dbReference>
<accession>A0A8K0HX55</accession>
<evidence type="ECO:0000313" key="2">
    <source>
        <dbReference type="EMBL" id="KAG1330075.1"/>
    </source>
</evidence>
<sequence length="209" mass="23062">MVKKRKSDATRLDEVDRSMYSTFCSAANSLSQIYTQAMAQQKVSFQAGERHALEKLHLWILRQHEEGAIVTAAEVVAYLQNEIDYGGEDASMSPRLQFPNHPQTTMHFMNTNIQASSGVSGPATVVIAPRTGHSDQMKNSIFSNALSSPIHYNLQPYDGGYYPSVPVLNGSGTRNHEVVFPNQICDSNSLNSNDSSMDMHSDSPPHESD</sequence>
<dbReference type="InterPro" id="IPR016549">
    <property type="entry name" value="UCP009193"/>
</dbReference>
<keyword evidence="3" id="KW-1185">Reference proteome</keyword>
<organism evidence="2 3">
    <name type="scientific">Cocos nucifera</name>
    <name type="common">Coconut palm</name>
    <dbReference type="NCBI Taxonomy" id="13894"/>
    <lineage>
        <taxon>Eukaryota</taxon>
        <taxon>Viridiplantae</taxon>
        <taxon>Streptophyta</taxon>
        <taxon>Embryophyta</taxon>
        <taxon>Tracheophyta</taxon>
        <taxon>Spermatophyta</taxon>
        <taxon>Magnoliopsida</taxon>
        <taxon>Liliopsida</taxon>
        <taxon>Arecaceae</taxon>
        <taxon>Arecoideae</taxon>
        <taxon>Cocoseae</taxon>
        <taxon>Attaleinae</taxon>
        <taxon>Cocos</taxon>
    </lineage>
</organism>
<feature type="compositionally biased region" description="Low complexity" evidence="1">
    <location>
        <begin position="186"/>
        <end position="196"/>
    </location>
</feature>
<reference evidence="2" key="2">
    <citation type="submission" date="2019-07" db="EMBL/GenBank/DDBJ databases">
        <authorList>
            <person name="Yang Y."/>
            <person name="Bocs S."/>
            <person name="Baudouin L."/>
        </authorList>
    </citation>
    <scope>NUCLEOTIDE SEQUENCE</scope>
    <source>
        <tissue evidence="2">Spear leaf of Hainan Tall coconut</tissue>
    </source>
</reference>
<dbReference type="OrthoDB" id="755598at2759"/>
<dbReference type="PANTHER" id="PTHR33675">
    <property type="entry name" value="NUCLEAR RECEPTOR FAMILY 2 GROUP C PROTEIN"/>
    <property type="match status" value="1"/>
</dbReference>
<feature type="region of interest" description="Disordered" evidence="1">
    <location>
        <begin position="185"/>
        <end position="209"/>
    </location>
</feature>
<dbReference type="PANTHER" id="PTHR33675:SF1">
    <property type="entry name" value="HOLOCARBOXYLASE SYNTHETASE"/>
    <property type="match status" value="1"/>
</dbReference>
<dbReference type="PIRSF" id="PIRSF009193">
    <property type="entry name" value="UCP009193"/>
    <property type="match status" value="1"/>
</dbReference>
<dbReference type="EMBL" id="CM017873">
    <property type="protein sequence ID" value="KAG1330075.1"/>
    <property type="molecule type" value="Genomic_DNA"/>
</dbReference>
<name>A0A8K0HX55_COCNU</name>
<reference evidence="2" key="1">
    <citation type="journal article" date="2017" name="Gigascience">
        <title>The genome draft of coconut (Cocos nucifera).</title>
        <authorList>
            <person name="Xiao Y."/>
            <person name="Xu P."/>
            <person name="Fan H."/>
            <person name="Baudouin L."/>
            <person name="Xia W."/>
            <person name="Bocs S."/>
            <person name="Xu J."/>
            <person name="Li Q."/>
            <person name="Guo A."/>
            <person name="Zhou L."/>
            <person name="Li J."/>
            <person name="Wu Y."/>
            <person name="Ma Z."/>
            <person name="Armero A."/>
            <person name="Issali A.E."/>
            <person name="Liu N."/>
            <person name="Peng M."/>
            <person name="Yang Y."/>
        </authorList>
    </citation>
    <scope>NUCLEOTIDE SEQUENCE</scope>
    <source>
        <tissue evidence="2">Spear leaf of Hainan Tall coconut</tissue>
    </source>
</reference>
<feature type="compositionally biased region" description="Basic and acidic residues" evidence="1">
    <location>
        <begin position="197"/>
        <end position="209"/>
    </location>
</feature>
<proteinExistence type="predicted"/>